<dbReference type="AlphaFoldDB" id="U6RHJ6"/>
<organism evidence="2 3">
    <name type="scientific">Phocaeicola massiliensis B84634 = Timone 84634 = DSM 17679 = JCM 13223</name>
    <dbReference type="NCBI Taxonomy" id="1121098"/>
    <lineage>
        <taxon>Bacteria</taxon>
        <taxon>Pseudomonadati</taxon>
        <taxon>Bacteroidota</taxon>
        <taxon>Bacteroidia</taxon>
        <taxon>Bacteroidales</taxon>
        <taxon>Bacteroidaceae</taxon>
        <taxon>Phocaeicola</taxon>
    </lineage>
</organism>
<accession>U6RHJ6</accession>
<evidence type="ECO:0000313" key="3">
    <source>
        <dbReference type="Proteomes" id="UP000017831"/>
    </source>
</evidence>
<gene>
    <name evidence="2" type="ORF">HMPREF1534_01513</name>
</gene>
<proteinExistence type="predicted"/>
<feature type="chain" id="PRO_5004676682" description="Outer membrane protein beta-barrel domain-containing protein" evidence="1">
    <location>
        <begin position="25"/>
        <end position="241"/>
    </location>
</feature>
<keyword evidence="3" id="KW-1185">Reference proteome</keyword>
<evidence type="ECO:0000256" key="1">
    <source>
        <dbReference type="SAM" id="SignalP"/>
    </source>
</evidence>
<dbReference type="eggNOG" id="ENOG502ZX9Y">
    <property type="taxonomic scope" value="Bacteria"/>
</dbReference>
<dbReference type="Proteomes" id="UP000017831">
    <property type="component" value="Unassembled WGS sequence"/>
</dbReference>
<feature type="signal peptide" evidence="1">
    <location>
        <begin position="1"/>
        <end position="24"/>
    </location>
</feature>
<comment type="caution">
    <text evidence="2">The sequence shown here is derived from an EMBL/GenBank/DDBJ whole genome shotgun (WGS) entry which is preliminary data.</text>
</comment>
<dbReference type="PATRIC" id="fig|1121098.3.peg.1532"/>
<protein>
    <recommendedName>
        <fullName evidence="4">Outer membrane protein beta-barrel domain-containing protein</fullName>
    </recommendedName>
</protein>
<evidence type="ECO:0000313" key="2">
    <source>
        <dbReference type="EMBL" id="EOA55527.1"/>
    </source>
</evidence>
<keyword evidence="1" id="KW-0732">Signal</keyword>
<sequence length="241" mass="26383">MKENFKKAVLLLGMSITIPTVSIAQENIETDISADLVSGYIWRGQDLGNVSIQPTLSVSYKGFSLSAWGSVGFEGKDTKELDLTLGYTIGGFSISVTDYWFDGGSGYFHYGSDNTNHTFEAQVGYDFGFLAVNWYTNFAGYDGVNNEGSRAYASYVSVTAPFKLGGLDWTAEICATPWANDFYNASEELHCNGSNGFAVSDISLQAGKDVKITRSFSVPVFAKLTWNPRTEGTYFVFGLNF</sequence>
<dbReference type="HOGENOM" id="CLU_082062_0_0_10"/>
<dbReference type="OrthoDB" id="1065092at2"/>
<dbReference type="STRING" id="1121098.HMPREF1534_01513"/>
<dbReference type="EMBL" id="AQHY01000019">
    <property type="protein sequence ID" value="EOA55527.1"/>
    <property type="molecule type" value="Genomic_DNA"/>
</dbReference>
<name>U6RHJ6_9BACT</name>
<reference evidence="2 3" key="1">
    <citation type="submission" date="2013-04" db="EMBL/GenBank/DDBJ databases">
        <title>The Genome Sequence of Bacteroides massiliensis DSM 17679.</title>
        <authorList>
            <consortium name="The Broad Institute Genomics Platform"/>
            <person name="Earl A."/>
            <person name="Ward D."/>
            <person name="Feldgarden M."/>
            <person name="Gevers D."/>
            <person name="Martens E."/>
            <person name="Fenner L."/>
            <person name="Roux V."/>
            <person name="Mallet M.N."/>
            <person name="Raoult D."/>
            <person name="Walker B."/>
            <person name="Young S."/>
            <person name="Zeng Q."/>
            <person name="Gargeya S."/>
            <person name="Fitzgerald M."/>
            <person name="Haas B."/>
            <person name="Abouelleil A."/>
            <person name="Allen A.W."/>
            <person name="Alvarado L."/>
            <person name="Arachchi H.M."/>
            <person name="Berlin A.M."/>
            <person name="Chapman S.B."/>
            <person name="Gainer-Dewar J."/>
            <person name="Goldberg J."/>
            <person name="Griggs A."/>
            <person name="Gujja S."/>
            <person name="Hansen M."/>
            <person name="Howarth C."/>
            <person name="Imamovic A."/>
            <person name="Ireland A."/>
            <person name="Larimer J."/>
            <person name="McCowan C."/>
            <person name="Murphy C."/>
            <person name="Pearson M."/>
            <person name="Poon T.W."/>
            <person name="Priest M."/>
            <person name="Roberts A."/>
            <person name="Saif S."/>
            <person name="Shea T."/>
            <person name="Sisk P."/>
            <person name="Sykes S."/>
            <person name="Wortman J."/>
            <person name="Nusbaum C."/>
            <person name="Birren B."/>
        </authorList>
    </citation>
    <scope>NUCLEOTIDE SEQUENCE [LARGE SCALE GENOMIC DNA]</scope>
    <source>
        <strain evidence="3">B84634 / Timone 84634 / DSM 17679 / JCM 13223</strain>
    </source>
</reference>
<evidence type="ECO:0008006" key="4">
    <source>
        <dbReference type="Google" id="ProtNLM"/>
    </source>
</evidence>